<evidence type="ECO:0000313" key="2">
    <source>
        <dbReference type="Proteomes" id="UP001501116"/>
    </source>
</evidence>
<protein>
    <recommendedName>
        <fullName evidence="3">PAAR motif-containing protein</fullName>
    </recommendedName>
</protein>
<sequence>MPGPPVSIGAAVVVTPGATGAPDSGAIVAVPPPVLTAGGLPLATSGSICLMVNSLTGVPYPLVIGPLGSSGGVRVAGRGLVRMGDQIPSPPGILTVIGPPAAGFVNDTWAP</sequence>
<name>A0ABP5BX96_9PSEU</name>
<comment type="caution">
    <text evidence="1">The sequence shown here is derived from an EMBL/GenBank/DDBJ whole genome shotgun (WGS) entry which is preliminary data.</text>
</comment>
<accession>A0ABP5BX96</accession>
<evidence type="ECO:0000313" key="1">
    <source>
        <dbReference type="EMBL" id="GAA1954079.1"/>
    </source>
</evidence>
<organism evidence="1 2">
    <name type="scientific">Amycolatopsis minnesotensis</name>
    <dbReference type="NCBI Taxonomy" id="337894"/>
    <lineage>
        <taxon>Bacteria</taxon>
        <taxon>Bacillati</taxon>
        <taxon>Actinomycetota</taxon>
        <taxon>Actinomycetes</taxon>
        <taxon>Pseudonocardiales</taxon>
        <taxon>Pseudonocardiaceae</taxon>
        <taxon>Amycolatopsis</taxon>
    </lineage>
</organism>
<dbReference type="Proteomes" id="UP001501116">
    <property type="component" value="Unassembled WGS sequence"/>
</dbReference>
<gene>
    <name evidence="1" type="ORF">GCM10009754_24280</name>
</gene>
<dbReference type="RefSeq" id="WP_344416856.1">
    <property type="nucleotide sequence ID" value="NZ_BAAANN010000008.1"/>
</dbReference>
<dbReference type="EMBL" id="BAAANN010000008">
    <property type="protein sequence ID" value="GAA1954079.1"/>
    <property type="molecule type" value="Genomic_DNA"/>
</dbReference>
<evidence type="ECO:0008006" key="3">
    <source>
        <dbReference type="Google" id="ProtNLM"/>
    </source>
</evidence>
<proteinExistence type="predicted"/>
<reference evidence="2" key="1">
    <citation type="journal article" date="2019" name="Int. J. Syst. Evol. Microbiol.">
        <title>The Global Catalogue of Microorganisms (GCM) 10K type strain sequencing project: providing services to taxonomists for standard genome sequencing and annotation.</title>
        <authorList>
            <consortium name="The Broad Institute Genomics Platform"/>
            <consortium name="The Broad Institute Genome Sequencing Center for Infectious Disease"/>
            <person name="Wu L."/>
            <person name="Ma J."/>
        </authorList>
    </citation>
    <scope>NUCLEOTIDE SEQUENCE [LARGE SCALE GENOMIC DNA]</scope>
    <source>
        <strain evidence="2">JCM 14545</strain>
    </source>
</reference>
<keyword evidence="2" id="KW-1185">Reference proteome</keyword>